<keyword evidence="1" id="KW-0808">Transferase</keyword>
<evidence type="ECO:0000313" key="8">
    <source>
        <dbReference type="EMBL" id="NNF05629.1"/>
    </source>
</evidence>
<accession>A0A7Y2H139</accession>
<dbReference type="PANTHER" id="PTHR32463">
    <property type="entry name" value="L-FUCOSE KINASE"/>
    <property type="match status" value="1"/>
</dbReference>
<dbReference type="Gene3D" id="3.30.230.120">
    <property type="match status" value="1"/>
</dbReference>
<keyword evidence="3 8" id="KW-0418">Kinase</keyword>
<dbReference type="Pfam" id="PF00288">
    <property type="entry name" value="GHMP_kinases_N"/>
    <property type="match status" value="1"/>
</dbReference>
<reference evidence="8 9" key="1">
    <citation type="submission" date="2020-03" db="EMBL/GenBank/DDBJ databases">
        <title>Metabolic flexibility allows generalist bacteria to become dominant in a frequently disturbed ecosystem.</title>
        <authorList>
            <person name="Chen Y.-J."/>
            <person name="Leung P.M."/>
            <person name="Bay S.K."/>
            <person name="Hugenholtz P."/>
            <person name="Kessler A.J."/>
            <person name="Shelley G."/>
            <person name="Waite D.W."/>
            <person name="Cook P.L."/>
            <person name="Greening C."/>
        </authorList>
    </citation>
    <scope>NUCLEOTIDE SEQUENCE [LARGE SCALE GENOMIC DNA]</scope>
    <source>
        <strain evidence="8">SS_bin_28</strain>
    </source>
</reference>
<dbReference type="InterPro" id="IPR020568">
    <property type="entry name" value="Ribosomal_Su5_D2-typ_SF"/>
</dbReference>
<protein>
    <submittedName>
        <fullName evidence="8">GHMP kinase</fullName>
    </submittedName>
</protein>
<evidence type="ECO:0000256" key="3">
    <source>
        <dbReference type="ARBA" id="ARBA00022777"/>
    </source>
</evidence>
<keyword evidence="4" id="KW-0067">ATP-binding</keyword>
<dbReference type="EMBL" id="JABDJR010000092">
    <property type="protein sequence ID" value="NNF05629.1"/>
    <property type="molecule type" value="Genomic_DNA"/>
</dbReference>
<dbReference type="Pfam" id="PF08544">
    <property type="entry name" value="GHMP_kinases_C"/>
    <property type="match status" value="1"/>
</dbReference>
<evidence type="ECO:0000256" key="2">
    <source>
        <dbReference type="ARBA" id="ARBA00022741"/>
    </source>
</evidence>
<dbReference type="AlphaFoldDB" id="A0A7Y2H139"/>
<dbReference type="InterPro" id="IPR036554">
    <property type="entry name" value="GHMP_kinase_C_sf"/>
</dbReference>
<proteinExistence type="inferred from homology"/>
<gene>
    <name evidence="8" type="ORF">HKN21_02600</name>
</gene>
<dbReference type="Proteomes" id="UP000547674">
    <property type="component" value="Unassembled WGS sequence"/>
</dbReference>
<dbReference type="SUPFAM" id="SSF54211">
    <property type="entry name" value="Ribosomal protein S5 domain 2-like"/>
    <property type="match status" value="1"/>
</dbReference>
<evidence type="ECO:0000259" key="7">
    <source>
        <dbReference type="Pfam" id="PF08544"/>
    </source>
</evidence>
<comment type="similarity">
    <text evidence="5">Belongs to the GHMP kinase family.</text>
</comment>
<dbReference type="InterPro" id="IPR013750">
    <property type="entry name" value="GHMP_kinase_C_dom"/>
</dbReference>
<evidence type="ECO:0000256" key="4">
    <source>
        <dbReference type="ARBA" id="ARBA00022840"/>
    </source>
</evidence>
<dbReference type="GO" id="GO:0042352">
    <property type="term" value="P:GDP-L-fucose salvage"/>
    <property type="evidence" value="ECO:0007669"/>
    <property type="project" value="TreeGrafter"/>
</dbReference>
<dbReference type="InterPro" id="IPR006204">
    <property type="entry name" value="GHMP_kinase_N_dom"/>
</dbReference>
<evidence type="ECO:0000256" key="1">
    <source>
        <dbReference type="ARBA" id="ARBA00022679"/>
    </source>
</evidence>
<evidence type="ECO:0000313" key="9">
    <source>
        <dbReference type="Proteomes" id="UP000547674"/>
    </source>
</evidence>
<dbReference type="InterPro" id="IPR014606">
    <property type="entry name" value="Heptose_7-P_kinase"/>
</dbReference>
<dbReference type="PRINTS" id="PR00960">
    <property type="entry name" value="LMBPPROTEIN"/>
</dbReference>
<feature type="domain" description="GHMP kinase C-terminal" evidence="7">
    <location>
        <begin position="235"/>
        <end position="311"/>
    </location>
</feature>
<evidence type="ECO:0000256" key="5">
    <source>
        <dbReference type="ARBA" id="ARBA00038121"/>
    </source>
</evidence>
<dbReference type="PANTHER" id="PTHR32463:SF0">
    <property type="entry name" value="L-FUCOSE KINASE"/>
    <property type="match status" value="1"/>
</dbReference>
<evidence type="ECO:0000259" key="6">
    <source>
        <dbReference type="Pfam" id="PF00288"/>
    </source>
</evidence>
<dbReference type="SUPFAM" id="SSF55060">
    <property type="entry name" value="GHMP Kinase, C-terminal domain"/>
    <property type="match status" value="1"/>
</dbReference>
<dbReference type="PIRSF" id="PIRSF036406">
    <property type="entry name" value="Hept_kin"/>
    <property type="match status" value="1"/>
</dbReference>
<keyword evidence="2" id="KW-0547">Nucleotide-binding</keyword>
<dbReference type="GO" id="GO:0005524">
    <property type="term" value="F:ATP binding"/>
    <property type="evidence" value="ECO:0007669"/>
    <property type="project" value="UniProtKB-KW"/>
</dbReference>
<sequence>MRIYRARAPLRISFCGGGTDVSPYPEERGGAVLSTTIDKYAYATLKPRKDDRLRVQSLDYDIVANYHRENLEYDGELDLVKAVANHFDLPSGADLFIHSDAPPGTGLGSSSTMCVALVGVFRDWLNLPLTSYEIAELTYQIERVELAIAGGKQDQYAATFGGFNYIEFLKEVTVVNPLRIREEIVNELQYNLLLCFTGGTRLSANIVASQTKAYVDGKRSVVAAMDRMKELTQDMKAALLLGKLTEFGKLLHVAWIEKKKLETKITSSQIDNLYALARKQGALGGKILGAGGGGYLLLYVPFKKRQKVAGVLTEAGGEVVPLAFTEGGLNSWSVNE</sequence>
<name>A0A7Y2H139_UNCEI</name>
<dbReference type="InterPro" id="IPR052203">
    <property type="entry name" value="GHMP_Kinase-Related"/>
</dbReference>
<organism evidence="8 9">
    <name type="scientific">Eiseniibacteriota bacterium</name>
    <dbReference type="NCBI Taxonomy" id="2212470"/>
    <lineage>
        <taxon>Bacteria</taxon>
        <taxon>Candidatus Eiseniibacteriota</taxon>
    </lineage>
</organism>
<dbReference type="InterPro" id="IPR001174">
    <property type="entry name" value="HddA/FKP"/>
</dbReference>
<feature type="domain" description="GHMP kinase N-terminal" evidence="6">
    <location>
        <begin position="80"/>
        <end position="162"/>
    </location>
</feature>
<comment type="caution">
    <text evidence="8">The sequence shown here is derived from an EMBL/GenBank/DDBJ whole genome shotgun (WGS) entry which is preliminary data.</text>
</comment>
<dbReference type="GO" id="GO:0050201">
    <property type="term" value="F:fucokinase activity"/>
    <property type="evidence" value="ECO:0007669"/>
    <property type="project" value="TreeGrafter"/>
</dbReference>